<evidence type="ECO:0000313" key="1">
    <source>
        <dbReference type="EMBL" id="QIP12250.1"/>
    </source>
</evidence>
<dbReference type="Proteomes" id="UP000501802">
    <property type="component" value="Chromosome"/>
</dbReference>
<reference evidence="1 2" key="1">
    <citation type="submission" date="2020-03" db="EMBL/GenBank/DDBJ databases">
        <authorList>
            <person name="Kim M.K."/>
        </authorList>
    </citation>
    <scope>NUCLEOTIDE SEQUENCE [LARGE SCALE GENOMIC DNA]</scope>
    <source>
        <strain evidence="1 2">BT328</strain>
    </source>
</reference>
<accession>A0A6G9AIH3</accession>
<dbReference type="KEGG" id="spib:G8759_06210"/>
<evidence type="ECO:0000313" key="2">
    <source>
        <dbReference type="Proteomes" id="UP000501802"/>
    </source>
</evidence>
<organism evidence="1 2">
    <name type="scientific">Spirosoma aureum</name>
    <dbReference type="NCBI Taxonomy" id="2692134"/>
    <lineage>
        <taxon>Bacteria</taxon>
        <taxon>Pseudomonadati</taxon>
        <taxon>Bacteroidota</taxon>
        <taxon>Cytophagia</taxon>
        <taxon>Cytophagales</taxon>
        <taxon>Cytophagaceae</taxon>
        <taxon>Spirosoma</taxon>
    </lineage>
</organism>
<dbReference type="EMBL" id="CP050063">
    <property type="protein sequence ID" value="QIP12250.1"/>
    <property type="molecule type" value="Genomic_DNA"/>
</dbReference>
<name>A0A6G9AIH3_9BACT</name>
<gene>
    <name evidence="1" type="ORF">G8759_06210</name>
</gene>
<proteinExistence type="predicted"/>
<keyword evidence="2" id="KW-1185">Reference proteome</keyword>
<dbReference type="RefSeq" id="WP_167206202.1">
    <property type="nucleotide sequence ID" value="NZ_CP050063.1"/>
</dbReference>
<dbReference type="AlphaFoldDB" id="A0A6G9AIH3"/>
<sequence length="62" mass="6997">MAKTTTTYRLSEETLGKIKDLSATFDEKGGKVIERAINFLYANQAEAIEWESKMRIASLKAK</sequence>
<protein>
    <submittedName>
        <fullName evidence="1">Uncharacterized protein</fullName>
    </submittedName>
</protein>